<dbReference type="AlphaFoldDB" id="A0A8X6RVG8"/>
<sequence length="159" mass="18930">MQFGTQSCWVITCIRLCFSVIRTVMEFSNKTTVPLTSPGWLDEHTSYFSVINWPPRNTYLNPVEHLWDVLKQGLKEEARANAEKARIREARRKEEEDARIREARHKKEEETRIREARRKTEERARLRAELEARHRAEEGGQAEKEAKIQEVRRRTKEEV</sequence>
<proteinExistence type="predicted"/>
<evidence type="ECO:0000313" key="3">
    <source>
        <dbReference type="EMBL" id="GFY00961.1"/>
    </source>
</evidence>
<evidence type="ECO:0000256" key="1">
    <source>
        <dbReference type="SAM" id="MobiDB-lite"/>
    </source>
</evidence>
<dbReference type="EMBL" id="BMAU01021224">
    <property type="protein sequence ID" value="GFY00961.1"/>
    <property type="molecule type" value="Genomic_DNA"/>
</dbReference>
<keyword evidence="2" id="KW-0732">Signal</keyword>
<dbReference type="InterPro" id="IPR036397">
    <property type="entry name" value="RNaseH_sf"/>
</dbReference>
<evidence type="ECO:0000256" key="2">
    <source>
        <dbReference type="SAM" id="SignalP"/>
    </source>
</evidence>
<evidence type="ECO:0000313" key="4">
    <source>
        <dbReference type="Proteomes" id="UP000887159"/>
    </source>
</evidence>
<comment type="caution">
    <text evidence="3">The sequence shown here is derived from an EMBL/GenBank/DDBJ whole genome shotgun (WGS) entry which is preliminary data.</text>
</comment>
<accession>A0A8X6RVG8</accession>
<dbReference type="GO" id="GO:0003676">
    <property type="term" value="F:nucleic acid binding"/>
    <property type="evidence" value="ECO:0007669"/>
    <property type="project" value="InterPro"/>
</dbReference>
<organism evidence="3 4">
    <name type="scientific">Trichonephila clavipes</name>
    <name type="common">Golden silk orbweaver</name>
    <name type="synonym">Nephila clavipes</name>
    <dbReference type="NCBI Taxonomy" id="2585209"/>
    <lineage>
        <taxon>Eukaryota</taxon>
        <taxon>Metazoa</taxon>
        <taxon>Ecdysozoa</taxon>
        <taxon>Arthropoda</taxon>
        <taxon>Chelicerata</taxon>
        <taxon>Arachnida</taxon>
        <taxon>Araneae</taxon>
        <taxon>Araneomorphae</taxon>
        <taxon>Entelegynae</taxon>
        <taxon>Araneoidea</taxon>
        <taxon>Nephilidae</taxon>
        <taxon>Trichonephila</taxon>
    </lineage>
</organism>
<feature type="signal peptide" evidence="2">
    <location>
        <begin position="1"/>
        <end position="19"/>
    </location>
</feature>
<name>A0A8X6RVG8_TRICX</name>
<dbReference type="Gene3D" id="3.30.420.10">
    <property type="entry name" value="Ribonuclease H-like superfamily/Ribonuclease H"/>
    <property type="match status" value="1"/>
</dbReference>
<keyword evidence="4" id="KW-1185">Reference proteome</keyword>
<gene>
    <name evidence="3" type="ORF">TNCV_1363671</name>
</gene>
<feature type="region of interest" description="Disordered" evidence="1">
    <location>
        <begin position="83"/>
        <end position="159"/>
    </location>
</feature>
<dbReference type="Proteomes" id="UP000887159">
    <property type="component" value="Unassembled WGS sequence"/>
</dbReference>
<protein>
    <submittedName>
        <fullName evidence="3">Uncharacterized protein</fullName>
    </submittedName>
</protein>
<feature type="chain" id="PRO_5036500479" evidence="2">
    <location>
        <begin position="20"/>
        <end position="159"/>
    </location>
</feature>
<reference evidence="3" key="1">
    <citation type="submission" date="2020-08" db="EMBL/GenBank/DDBJ databases">
        <title>Multicomponent nature underlies the extraordinary mechanical properties of spider dragline silk.</title>
        <authorList>
            <person name="Kono N."/>
            <person name="Nakamura H."/>
            <person name="Mori M."/>
            <person name="Yoshida Y."/>
            <person name="Ohtoshi R."/>
            <person name="Malay A.D."/>
            <person name="Moran D.A.P."/>
            <person name="Tomita M."/>
            <person name="Numata K."/>
            <person name="Arakawa K."/>
        </authorList>
    </citation>
    <scope>NUCLEOTIDE SEQUENCE</scope>
</reference>